<proteinExistence type="predicted"/>
<evidence type="ECO:0000313" key="1">
    <source>
        <dbReference type="EMBL" id="KAG7285853.1"/>
    </source>
</evidence>
<dbReference type="AlphaFoldDB" id="A0AAD4EQU4"/>
<protein>
    <submittedName>
        <fullName evidence="1">Uncharacterized protein</fullName>
    </submittedName>
</protein>
<accession>A0AAD4EQU4</accession>
<name>A0AAD4EQU4_9PEZI</name>
<gene>
    <name evidence="1" type="ORF">NEMBOFW57_008147</name>
</gene>
<dbReference type="EMBL" id="JAHCVI010000004">
    <property type="protein sequence ID" value="KAG7285853.1"/>
    <property type="molecule type" value="Genomic_DNA"/>
</dbReference>
<dbReference type="Proteomes" id="UP001197093">
    <property type="component" value="Unassembled WGS sequence"/>
</dbReference>
<reference evidence="1" key="1">
    <citation type="submission" date="2023-02" db="EMBL/GenBank/DDBJ databases">
        <authorList>
            <person name="Palmer J.M."/>
        </authorList>
    </citation>
    <scope>NUCLEOTIDE SEQUENCE</scope>
    <source>
        <strain evidence="1">FW57</strain>
    </source>
</reference>
<keyword evidence="2" id="KW-1185">Reference proteome</keyword>
<organism evidence="1 2">
    <name type="scientific">Staphylotrichum longicolle</name>
    <dbReference type="NCBI Taxonomy" id="669026"/>
    <lineage>
        <taxon>Eukaryota</taxon>
        <taxon>Fungi</taxon>
        <taxon>Dikarya</taxon>
        <taxon>Ascomycota</taxon>
        <taxon>Pezizomycotina</taxon>
        <taxon>Sordariomycetes</taxon>
        <taxon>Sordariomycetidae</taxon>
        <taxon>Sordariales</taxon>
        <taxon>Chaetomiaceae</taxon>
        <taxon>Staphylotrichum</taxon>
    </lineage>
</organism>
<sequence length="256" mass="28120">MVKLRVRSCFQQVPPTKFPYVILPSSDGQEPVYATAYDGTGNLNIFYVCKDVFTAIRIFRFYRSAPSMQWTREDTTFQVNGTSGQTDDAPNSLTYLGALYHKSRNLIYDPTRPNVALAPLLVGIGRTSRFTKAPGNLSPHVVDAQEVVWLPNNQYGDDQPASLCTVLFRDQLSHINFDDVQLGAADNALWVETAIQDLSGAGDGSSIKGTNWRAHVFAIFQNVADPAILRLMHTQSFDPSGAGGSGVVELEPGIFE</sequence>
<comment type="caution">
    <text evidence="1">The sequence shown here is derived from an EMBL/GenBank/DDBJ whole genome shotgun (WGS) entry which is preliminary data.</text>
</comment>
<evidence type="ECO:0000313" key="2">
    <source>
        <dbReference type="Proteomes" id="UP001197093"/>
    </source>
</evidence>